<protein>
    <recommendedName>
        <fullName evidence="11">Poly [ADP-ribose] polymerase</fullName>
    </recommendedName>
</protein>
<dbReference type="GO" id="GO:0016779">
    <property type="term" value="F:nucleotidyltransferase activity"/>
    <property type="evidence" value="ECO:0007669"/>
    <property type="project" value="UniProtKB-KW"/>
</dbReference>
<evidence type="ECO:0008006" key="11">
    <source>
        <dbReference type="Google" id="ProtNLM"/>
    </source>
</evidence>
<keyword evidence="6" id="KW-0812">Transmembrane</keyword>
<dbReference type="AlphaFoldDB" id="A0AAE0EVJ8"/>
<dbReference type="PANTHER" id="PTHR21328">
    <property type="entry name" value="POLY ADP-RIBOSE POLYMERASE FAMILY, MEMBER PARP"/>
    <property type="match status" value="1"/>
</dbReference>
<dbReference type="Gene3D" id="3.90.228.10">
    <property type="match status" value="1"/>
</dbReference>
<keyword evidence="6" id="KW-0472">Membrane</keyword>
<evidence type="ECO:0000256" key="3">
    <source>
        <dbReference type="ARBA" id="ARBA00022695"/>
    </source>
</evidence>
<evidence type="ECO:0000256" key="6">
    <source>
        <dbReference type="SAM" id="Phobius"/>
    </source>
</evidence>
<feature type="domain" description="PARP catalytic" evidence="7">
    <location>
        <begin position="162"/>
        <end position="291"/>
    </location>
</feature>
<evidence type="ECO:0000256" key="5">
    <source>
        <dbReference type="SAM" id="MobiDB-lite"/>
    </source>
</evidence>
<evidence type="ECO:0000313" key="9">
    <source>
        <dbReference type="EMBL" id="KAK3242286.1"/>
    </source>
</evidence>
<keyword evidence="3" id="KW-0548">Nucleotidyltransferase</keyword>
<proteinExistence type="predicted"/>
<keyword evidence="1" id="KW-0328">Glycosyltransferase</keyword>
<dbReference type="Pfam" id="PF00644">
    <property type="entry name" value="PARP"/>
    <property type="match status" value="1"/>
</dbReference>
<evidence type="ECO:0000256" key="1">
    <source>
        <dbReference type="ARBA" id="ARBA00022676"/>
    </source>
</evidence>
<dbReference type="EMBL" id="LGRX02033201">
    <property type="protein sequence ID" value="KAK3242286.1"/>
    <property type="molecule type" value="Genomic_DNA"/>
</dbReference>
<evidence type="ECO:0000256" key="4">
    <source>
        <dbReference type="ARBA" id="ARBA00023027"/>
    </source>
</evidence>
<feature type="domain" description="PARP16 N-terminal" evidence="8">
    <location>
        <begin position="23"/>
        <end position="106"/>
    </location>
</feature>
<name>A0AAE0EVJ8_9CHLO</name>
<evidence type="ECO:0000256" key="2">
    <source>
        <dbReference type="ARBA" id="ARBA00022679"/>
    </source>
</evidence>
<dbReference type="Pfam" id="PF18084">
    <property type="entry name" value="ARTD15_N"/>
    <property type="match status" value="1"/>
</dbReference>
<dbReference type="InterPro" id="IPR041400">
    <property type="entry name" value="PARP16_N"/>
</dbReference>
<keyword evidence="2" id="KW-0808">Transferase</keyword>
<comment type="caution">
    <text evidence="9">The sequence shown here is derived from an EMBL/GenBank/DDBJ whole genome shotgun (WGS) entry which is preliminary data.</text>
</comment>
<feature type="compositionally biased region" description="Polar residues" evidence="5">
    <location>
        <begin position="246"/>
        <end position="257"/>
    </location>
</feature>
<keyword evidence="10" id="KW-1185">Reference proteome</keyword>
<feature type="transmembrane region" description="Helical" evidence="6">
    <location>
        <begin position="312"/>
        <end position="332"/>
    </location>
</feature>
<keyword evidence="4" id="KW-0520">NAD</keyword>
<dbReference type="GO" id="GO:0003950">
    <property type="term" value="F:NAD+ poly-ADP-ribosyltransferase activity"/>
    <property type="evidence" value="ECO:0007669"/>
    <property type="project" value="InterPro"/>
</dbReference>
<dbReference type="Proteomes" id="UP001190700">
    <property type="component" value="Unassembled WGS sequence"/>
</dbReference>
<organism evidence="9 10">
    <name type="scientific">Cymbomonas tetramitiformis</name>
    <dbReference type="NCBI Taxonomy" id="36881"/>
    <lineage>
        <taxon>Eukaryota</taxon>
        <taxon>Viridiplantae</taxon>
        <taxon>Chlorophyta</taxon>
        <taxon>Pyramimonadophyceae</taxon>
        <taxon>Pyramimonadales</taxon>
        <taxon>Pyramimonadaceae</taxon>
        <taxon>Cymbomonas</taxon>
    </lineage>
</organism>
<sequence length="345" mass="38063">MSREGDNLEDARIKVEEICTVSPVGADLMMSAFYIAIQSYRRPSVCTPFPSNIFWKADHCLGGNNRDKDFEKASNCMDSMPSVEEISVGALAHCPPETTRLALWLLDSKCVFTNVRHATYDDISRDLESTTSWPPERKDVCPSHILAVDRDETDSSLGFEGAKTAFHGTPGENLHSILRCGLLNLTGTRLQRNGNLFGAGIYLSTSLSVAYNFCSPAKRRWPKSQLGDASSYVFVCKVKDEEQQRSSDVPQCETQTRPAGDTQELESSQLPDTYLLVQRSDLVQIRYIFVYSNGGAPVQAGSGSNLPPKGARIDWCTLLIVGYVVLMAAIGLSQSNISKLLKTRF</sequence>
<evidence type="ECO:0000259" key="8">
    <source>
        <dbReference type="Pfam" id="PF18084"/>
    </source>
</evidence>
<gene>
    <name evidence="9" type="ORF">CYMTET_48022</name>
</gene>
<evidence type="ECO:0000313" key="10">
    <source>
        <dbReference type="Proteomes" id="UP001190700"/>
    </source>
</evidence>
<keyword evidence="6" id="KW-1133">Transmembrane helix</keyword>
<evidence type="ECO:0000259" key="7">
    <source>
        <dbReference type="Pfam" id="PF00644"/>
    </source>
</evidence>
<accession>A0AAE0EVJ8</accession>
<dbReference type="InterPro" id="IPR051838">
    <property type="entry name" value="ARTD_PARP"/>
</dbReference>
<feature type="region of interest" description="Disordered" evidence="5">
    <location>
        <begin position="245"/>
        <end position="265"/>
    </location>
</feature>
<dbReference type="InterPro" id="IPR012317">
    <property type="entry name" value="Poly(ADP-ribose)pol_cat_dom"/>
</dbReference>
<reference evidence="9 10" key="1">
    <citation type="journal article" date="2015" name="Genome Biol. Evol.">
        <title>Comparative Genomics of a Bacterivorous Green Alga Reveals Evolutionary Causalities and Consequences of Phago-Mixotrophic Mode of Nutrition.</title>
        <authorList>
            <person name="Burns J.A."/>
            <person name="Paasch A."/>
            <person name="Narechania A."/>
            <person name="Kim E."/>
        </authorList>
    </citation>
    <scope>NUCLEOTIDE SEQUENCE [LARGE SCALE GENOMIC DNA]</scope>
    <source>
        <strain evidence="9 10">PLY_AMNH</strain>
    </source>
</reference>
<dbReference type="SUPFAM" id="SSF56399">
    <property type="entry name" value="ADP-ribosylation"/>
    <property type="match status" value="1"/>
</dbReference>